<keyword evidence="4 5" id="KW-0472">Membrane</keyword>
<dbReference type="Proteomes" id="UP000198688">
    <property type="component" value="Chromosome I"/>
</dbReference>
<dbReference type="PROSITE" id="PS50850">
    <property type="entry name" value="MFS"/>
    <property type="match status" value="1"/>
</dbReference>
<feature type="transmembrane region" description="Helical" evidence="5">
    <location>
        <begin position="296"/>
        <end position="328"/>
    </location>
</feature>
<dbReference type="Pfam" id="PF07690">
    <property type="entry name" value="MFS_1"/>
    <property type="match status" value="1"/>
</dbReference>
<dbReference type="InterPro" id="IPR011701">
    <property type="entry name" value="MFS"/>
</dbReference>
<evidence type="ECO:0000313" key="8">
    <source>
        <dbReference type="Proteomes" id="UP000198688"/>
    </source>
</evidence>
<protein>
    <submittedName>
        <fullName evidence="7">Major Facilitator Superfamily protein</fullName>
    </submittedName>
</protein>
<feature type="transmembrane region" description="Helical" evidence="5">
    <location>
        <begin position="21"/>
        <end position="39"/>
    </location>
</feature>
<evidence type="ECO:0000313" key="7">
    <source>
        <dbReference type="EMBL" id="SDT71545.1"/>
    </source>
</evidence>
<dbReference type="STRING" id="113562.SAMN04489716_6195"/>
<evidence type="ECO:0000256" key="1">
    <source>
        <dbReference type="ARBA" id="ARBA00004651"/>
    </source>
</evidence>
<keyword evidence="3 5" id="KW-1133">Transmembrane helix</keyword>
<comment type="subcellular location">
    <subcellularLocation>
        <location evidence="1">Cell membrane</location>
        <topology evidence="1">Multi-pass membrane protein</topology>
    </subcellularLocation>
</comment>
<gene>
    <name evidence="7" type="ORF">SAMN04489716_6195</name>
</gene>
<evidence type="ECO:0000259" key="6">
    <source>
        <dbReference type="PROSITE" id="PS50850"/>
    </source>
</evidence>
<proteinExistence type="predicted"/>
<keyword evidence="8" id="KW-1185">Reference proteome</keyword>
<accession>A0A1H2CLX2</accession>
<sequence length="413" mass="41914">MPSYAAVLRTPHAVRTFGSALLGRLSYGIVYLALMLAVIRATGSYSVAGVFVALFGLTSGVLSPVRARIIDRHGPSRALPPMAAVYASALTALAVATWHPGTTPDLLLYGLSAVAGSSTPPLGPIMRSLWSDLLPEPALRQRAFSLDTVAEEVLYIVGPLLAGAVAALTNPALGVVLSAILILTGSLLLAMSPPARPRPAADIPARAPAPAVSTGASARTSGFRVVAHLYRPILISASAGMCLGALSLLVVAAARNANHLAAVAWIEAALAVGSVAGGLAYGAVTWRMPGSRRLPLLAAGLGTSFAVAGLSANLYVLAALVGVIGLFVSPSLTTAYLLADETATPETRTQAGAWVNTAFNLANSAGTALIGLLLAGLSLPVCFAIAATPPLLAALSTSVRRPSRRAASLDAMT</sequence>
<dbReference type="Gene3D" id="1.20.1250.20">
    <property type="entry name" value="MFS general substrate transporter like domains"/>
    <property type="match status" value="2"/>
</dbReference>
<feature type="transmembrane region" description="Helical" evidence="5">
    <location>
        <begin position="233"/>
        <end position="254"/>
    </location>
</feature>
<dbReference type="InterPro" id="IPR036259">
    <property type="entry name" value="MFS_trans_sf"/>
</dbReference>
<dbReference type="SUPFAM" id="SSF103473">
    <property type="entry name" value="MFS general substrate transporter"/>
    <property type="match status" value="1"/>
</dbReference>
<reference evidence="7 8" key="1">
    <citation type="submission" date="2016-10" db="EMBL/GenBank/DDBJ databases">
        <authorList>
            <person name="de Groot N.N."/>
        </authorList>
    </citation>
    <scope>NUCLEOTIDE SEQUENCE [LARGE SCALE GENOMIC DNA]</scope>
    <source>
        <strain evidence="7 8">DSM 43941</strain>
    </source>
</reference>
<evidence type="ECO:0000256" key="5">
    <source>
        <dbReference type="SAM" id="Phobius"/>
    </source>
</evidence>
<evidence type="ECO:0000256" key="3">
    <source>
        <dbReference type="ARBA" id="ARBA00022989"/>
    </source>
</evidence>
<keyword evidence="2 5" id="KW-0812">Transmembrane</keyword>
<dbReference type="OrthoDB" id="5243516at2"/>
<dbReference type="EMBL" id="LT629758">
    <property type="protein sequence ID" value="SDT71545.1"/>
    <property type="molecule type" value="Genomic_DNA"/>
</dbReference>
<feature type="transmembrane region" description="Helical" evidence="5">
    <location>
        <begin position="83"/>
        <end position="100"/>
    </location>
</feature>
<dbReference type="GO" id="GO:0022857">
    <property type="term" value="F:transmembrane transporter activity"/>
    <property type="evidence" value="ECO:0007669"/>
    <property type="project" value="InterPro"/>
</dbReference>
<organism evidence="7 8">
    <name type="scientific">Actinoplanes derwentensis</name>
    <dbReference type="NCBI Taxonomy" id="113562"/>
    <lineage>
        <taxon>Bacteria</taxon>
        <taxon>Bacillati</taxon>
        <taxon>Actinomycetota</taxon>
        <taxon>Actinomycetes</taxon>
        <taxon>Micromonosporales</taxon>
        <taxon>Micromonosporaceae</taxon>
        <taxon>Actinoplanes</taxon>
    </lineage>
</organism>
<feature type="transmembrane region" description="Helical" evidence="5">
    <location>
        <begin position="260"/>
        <end position="284"/>
    </location>
</feature>
<feature type="transmembrane region" description="Helical" evidence="5">
    <location>
        <begin position="369"/>
        <end position="395"/>
    </location>
</feature>
<dbReference type="PANTHER" id="PTHR23542">
    <property type="match status" value="1"/>
</dbReference>
<dbReference type="GO" id="GO:0005886">
    <property type="term" value="C:plasma membrane"/>
    <property type="evidence" value="ECO:0007669"/>
    <property type="project" value="UniProtKB-SubCell"/>
</dbReference>
<dbReference type="AlphaFoldDB" id="A0A1H2CLX2"/>
<evidence type="ECO:0000256" key="2">
    <source>
        <dbReference type="ARBA" id="ARBA00022692"/>
    </source>
</evidence>
<feature type="transmembrane region" description="Helical" evidence="5">
    <location>
        <begin position="45"/>
        <end position="62"/>
    </location>
</feature>
<evidence type="ECO:0000256" key="4">
    <source>
        <dbReference type="ARBA" id="ARBA00023136"/>
    </source>
</evidence>
<dbReference type="PANTHER" id="PTHR23542:SF1">
    <property type="entry name" value="MAJOR FACILITATOR SUPERFAMILY (MFS) PROFILE DOMAIN-CONTAINING PROTEIN"/>
    <property type="match status" value="1"/>
</dbReference>
<dbReference type="InterPro" id="IPR020846">
    <property type="entry name" value="MFS_dom"/>
</dbReference>
<feature type="domain" description="Major facilitator superfamily (MFS) profile" evidence="6">
    <location>
        <begin position="12"/>
        <end position="405"/>
    </location>
</feature>
<dbReference type="RefSeq" id="WP_092548926.1">
    <property type="nucleotide sequence ID" value="NZ_BOMJ01000029.1"/>
</dbReference>
<name>A0A1H2CLX2_9ACTN</name>
<feature type="transmembrane region" description="Helical" evidence="5">
    <location>
        <begin position="172"/>
        <end position="190"/>
    </location>
</feature>